<evidence type="ECO:0000313" key="3">
    <source>
        <dbReference type="Proteomes" id="UP000195521"/>
    </source>
</evidence>
<accession>A0A1Y1JSB8</accession>
<reference evidence="3" key="1">
    <citation type="submission" date="2017-04" db="EMBL/GenBank/DDBJ databases">
        <title>Plasmodium gonderi genome.</title>
        <authorList>
            <person name="Arisue N."/>
            <person name="Honma H."/>
            <person name="Kawai S."/>
            <person name="Tougan T."/>
            <person name="Tanabe K."/>
            <person name="Horii T."/>
        </authorList>
    </citation>
    <scope>NUCLEOTIDE SEQUENCE [LARGE SCALE GENOMIC DNA]</scope>
    <source>
        <strain evidence="3">ATCC 30045</strain>
    </source>
</reference>
<organism evidence="2 3">
    <name type="scientific">Plasmodium gonderi</name>
    <dbReference type="NCBI Taxonomy" id="77519"/>
    <lineage>
        <taxon>Eukaryota</taxon>
        <taxon>Sar</taxon>
        <taxon>Alveolata</taxon>
        <taxon>Apicomplexa</taxon>
        <taxon>Aconoidasida</taxon>
        <taxon>Haemosporida</taxon>
        <taxon>Plasmodiidae</taxon>
        <taxon>Plasmodium</taxon>
        <taxon>Plasmodium (Plasmodium)</taxon>
    </lineage>
</organism>
<dbReference type="Proteomes" id="UP000195521">
    <property type="component" value="Unassembled WGS sequence"/>
</dbReference>
<keyword evidence="3" id="KW-1185">Reference proteome</keyword>
<gene>
    <name evidence="2" type="ORF">PGO_000960</name>
</gene>
<protein>
    <submittedName>
        <fullName evidence="2">Variable surface protein</fullName>
    </submittedName>
</protein>
<feature type="transmembrane region" description="Helical" evidence="1">
    <location>
        <begin position="215"/>
        <end position="235"/>
    </location>
</feature>
<dbReference type="RefSeq" id="XP_028546666.1">
    <property type="nucleotide sequence ID" value="XM_028690865.1"/>
</dbReference>
<dbReference type="AlphaFoldDB" id="A0A1Y1JSB8"/>
<dbReference type="GeneID" id="39744885"/>
<evidence type="ECO:0000256" key="1">
    <source>
        <dbReference type="SAM" id="Phobius"/>
    </source>
</evidence>
<keyword evidence="1" id="KW-0472">Membrane</keyword>
<evidence type="ECO:0000313" key="2">
    <source>
        <dbReference type="EMBL" id="GAW84077.1"/>
    </source>
</evidence>
<comment type="caution">
    <text evidence="2">The sequence shown here is derived from an EMBL/GenBank/DDBJ whole genome shotgun (WGS) entry which is preliminary data.</text>
</comment>
<keyword evidence="1" id="KW-1133">Transmembrane helix</keyword>
<sequence length="285" mass="33450">MINKALYTRLINTMCGSESIVKEFSEYKAYMDSFVRYGDTRYNSICSDKILNSFYDSKTIDKRLCIQSASHIADIYYKAAFNNPTDGKCSFLYYWIYHYLIKNKKSNETKNLFNVLLKAYENFIGNYQLCSKYKPTSAEHILSKHTYIYDMHMCINKEYEKGNTNKMPFCEALNNIIDEKNKQTQELIQALTEPQPQAIEISEASASSKCRSNTAVPILGTIILIISIYYLFLFVDKFTPYGKLLRRAKKKLKYKWDKSWKSNVLENYDIRSSIPEAWDYNLLYN</sequence>
<name>A0A1Y1JSB8_PLAGO</name>
<dbReference type="EMBL" id="BDQF01000101">
    <property type="protein sequence ID" value="GAW84077.1"/>
    <property type="molecule type" value="Genomic_DNA"/>
</dbReference>
<keyword evidence="1" id="KW-0812">Transmembrane</keyword>
<proteinExistence type="predicted"/>